<proteinExistence type="predicted"/>
<dbReference type="SUPFAM" id="SSF47226">
    <property type="entry name" value="Histidine-containing phosphotransfer domain, HPT domain"/>
    <property type="match status" value="1"/>
</dbReference>
<protein>
    <submittedName>
        <fullName evidence="1">Hpt domain-containing protein</fullName>
    </submittedName>
</protein>
<dbReference type="Proteomes" id="UP000439780">
    <property type="component" value="Unassembled WGS sequence"/>
</dbReference>
<dbReference type="RefSeq" id="WP_160752843.1">
    <property type="nucleotide sequence ID" value="NZ_WTYA01000004.1"/>
</dbReference>
<dbReference type="InterPro" id="IPR036641">
    <property type="entry name" value="HPT_dom_sf"/>
</dbReference>
<gene>
    <name evidence="1" type="ORF">GRI58_06905</name>
</gene>
<dbReference type="OrthoDB" id="7427752at2"/>
<accession>A0A845ANJ2</accession>
<keyword evidence="2" id="KW-1185">Reference proteome</keyword>
<dbReference type="EMBL" id="WTYA01000004">
    <property type="protein sequence ID" value="MXP28548.1"/>
    <property type="molecule type" value="Genomic_DNA"/>
</dbReference>
<evidence type="ECO:0000313" key="2">
    <source>
        <dbReference type="Proteomes" id="UP000439780"/>
    </source>
</evidence>
<organism evidence="1 2">
    <name type="scientific">Qipengyuania algicida</name>
    <dbReference type="NCBI Taxonomy" id="1836209"/>
    <lineage>
        <taxon>Bacteria</taxon>
        <taxon>Pseudomonadati</taxon>
        <taxon>Pseudomonadota</taxon>
        <taxon>Alphaproteobacteria</taxon>
        <taxon>Sphingomonadales</taxon>
        <taxon>Erythrobacteraceae</taxon>
        <taxon>Qipengyuania</taxon>
    </lineage>
</organism>
<dbReference type="AlphaFoldDB" id="A0A845ANJ2"/>
<evidence type="ECO:0000313" key="1">
    <source>
        <dbReference type="EMBL" id="MXP28548.1"/>
    </source>
</evidence>
<sequence>MAFESGTLEEALASAAGDDFSLIAELRQSYVQSAERQLDLLGRARCDGNWEIAALRLRGLASSFHDEALRSLADYALVAAPGEPIVLRQIAAHLDDIRGQKAA</sequence>
<name>A0A845ANJ2_9SPHN</name>
<dbReference type="GO" id="GO:0000160">
    <property type="term" value="P:phosphorelay signal transduction system"/>
    <property type="evidence" value="ECO:0007669"/>
    <property type="project" value="InterPro"/>
</dbReference>
<comment type="caution">
    <text evidence="1">The sequence shown here is derived from an EMBL/GenBank/DDBJ whole genome shotgun (WGS) entry which is preliminary data.</text>
</comment>
<reference evidence="1 2" key="1">
    <citation type="submission" date="2019-12" db="EMBL/GenBank/DDBJ databases">
        <title>Genomic-based taxomic classification of the family Erythrobacteraceae.</title>
        <authorList>
            <person name="Xu L."/>
        </authorList>
    </citation>
    <scope>NUCLEOTIDE SEQUENCE [LARGE SCALE GENOMIC DNA]</scope>
    <source>
        <strain evidence="1 2">KEMB 9005-328</strain>
    </source>
</reference>